<feature type="region of interest" description="Disordered" evidence="1">
    <location>
        <begin position="423"/>
        <end position="478"/>
    </location>
</feature>
<organism evidence="2 3">
    <name type="scientific">Gonapodya prolifera (strain JEL478)</name>
    <name type="common">Monoblepharis prolifera</name>
    <dbReference type="NCBI Taxonomy" id="1344416"/>
    <lineage>
        <taxon>Eukaryota</taxon>
        <taxon>Fungi</taxon>
        <taxon>Fungi incertae sedis</taxon>
        <taxon>Chytridiomycota</taxon>
        <taxon>Chytridiomycota incertae sedis</taxon>
        <taxon>Monoblepharidomycetes</taxon>
        <taxon>Monoblepharidales</taxon>
        <taxon>Gonapodyaceae</taxon>
        <taxon>Gonapodya</taxon>
    </lineage>
</organism>
<dbReference type="OrthoDB" id="10527944at2759"/>
<protein>
    <submittedName>
        <fullName evidence="2">Uncharacterized protein</fullName>
    </submittedName>
</protein>
<evidence type="ECO:0000313" key="2">
    <source>
        <dbReference type="EMBL" id="KXS20608.1"/>
    </source>
</evidence>
<dbReference type="AlphaFoldDB" id="A0A139AV58"/>
<feature type="compositionally biased region" description="Polar residues" evidence="1">
    <location>
        <begin position="440"/>
        <end position="469"/>
    </location>
</feature>
<evidence type="ECO:0000256" key="1">
    <source>
        <dbReference type="SAM" id="MobiDB-lite"/>
    </source>
</evidence>
<gene>
    <name evidence="2" type="ORF">M427DRAFT_151902</name>
</gene>
<dbReference type="Proteomes" id="UP000070544">
    <property type="component" value="Unassembled WGS sequence"/>
</dbReference>
<feature type="compositionally biased region" description="Polar residues" evidence="1">
    <location>
        <begin position="396"/>
        <end position="414"/>
    </location>
</feature>
<sequence length="521" mass="57516">MAGMFSRRSLGWIRPNAAMIGSATSPSSSRTSHKTKLVALPECVPGHHTRLYTSSSHAHNNRQSRALPASSTLTATLTARDFSHWDSHQVAVWAFQATDDPAVLEFFAQKMRLNGESMLRLVEKARTKEIEVQMRSHGVQFADVKLDILRDALKDMKQGASGKTQAVGDGPITLHIASYTKPDGKFTGSFHSVRLRDHASFANLLQAEQAIGVSTPPGVEALVTHISDLRDGDHCFTVRAGGLDTEETWNAFRSAALGRHLGLYLPQIFNVREKLVSADPVIVTRDGECVEFHSVLYSQSLFLLNYHVNEADGGLNESNLSDVIALLSRVRSQYQSSPQVEGRKLVIVLSADQISMAVRRRLMKTHDHPVDFVAFWNAFDNRWVLEGNRLKESTLSLETSDSADPSTHSNSTVEGQHKLLEQERSAETGDEPLIEEGGSTEKNVSQPPVDNDEYSSPSLLRDAGQNTRHPSVADFSGPTASTAEYIVKHDDTLHGPGPLEKDEGWVKWRKEWGNRQGSNIP</sequence>
<proteinExistence type="predicted"/>
<evidence type="ECO:0000313" key="3">
    <source>
        <dbReference type="Proteomes" id="UP000070544"/>
    </source>
</evidence>
<dbReference type="EMBL" id="KQ965735">
    <property type="protein sequence ID" value="KXS20608.1"/>
    <property type="molecule type" value="Genomic_DNA"/>
</dbReference>
<keyword evidence="3" id="KW-1185">Reference proteome</keyword>
<accession>A0A139AV58</accession>
<feature type="region of interest" description="Disordered" evidence="1">
    <location>
        <begin position="396"/>
        <end position="415"/>
    </location>
</feature>
<name>A0A139AV58_GONPJ</name>
<reference evidence="2 3" key="1">
    <citation type="journal article" date="2015" name="Genome Biol. Evol.">
        <title>Phylogenomic analyses indicate that early fungi evolved digesting cell walls of algal ancestors of land plants.</title>
        <authorList>
            <person name="Chang Y."/>
            <person name="Wang S."/>
            <person name="Sekimoto S."/>
            <person name="Aerts A.L."/>
            <person name="Choi C."/>
            <person name="Clum A."/>
            <person name="LaButti K.M."/>
            <person name="Lindquist E.A."/>
            <person name="Yee Ngan C."/>
            <person name="Ohm R.A."/>
            <person name="Salamov A.A."/>
            <person name="Grigoriev I.V."/>
            <person name="Spatafora J.W."/>
            <person name="Berbee M.L."/>
        </authorList>
    </citation>
    <scope>NUCLEOTIDE SEQUENCE [LARGE SCALE GENOMIC DNA]</scope>
    <source>
        <strain evidence="2 3">JEL478</strain>
    </source>
</reference>